<feature type="transmembrane region" description="Helical" evidence="6">
    <location>
        <begin position="267"/>
        <end position="286"/>
    </location>
</feature>
<comment type="subcellular location">
    <subcellularLocation>
        <location evidence="1">Cell membrane</location>
        <topology evidence="1">Multi-pass membrane protein</topology>
    </subcellularLocation>
</comment>
<evidence type="ECO:0000256" key="1">
    <source>
        <dbReference type="ARBA" id="ARBA00004651"/>
    </source>
</evidence>
<dbReference type="EMBL" id="DSXR01000026">
    <property type="protein sequence ID" value="HGS86353.1"/>
    <property type="molecule type" value="Genomic_DNA"/>
</dbReference>
<evidence type="ECO:0000256" key="5">
    <source>
        <dbReference type="ARBA" id="ARBA00023136"/>
    </source>
</evidence>
<gene>
    <name evidence="7" type="ORF">ENT17_01925</name>
</gene>
<feature type="transmembrane region" description="Helical" evidence="6">
    <location>
        <begin position="320"/>
        <end position="338"/>
    </location>
</feature>
<keyword evidence="4 6" id="KW-1133">Transmembrane helix</keyword>
<dbReference type="Pfam" id="PF02653">
    <property type="entry name" value="BPD_transp_2"/>
    <property type="match status" value="1"/>
</dbReference>
<proteinExistence type="predicted"/>
<dbReference type="PANTHER" id="PTHR47089:SF1">
    <property type="entry name" value="GUANOSINE ABC TRANSPORTER PERMEASE PROTEIN NUPP"/>
    <property type="match status" value="1"/>
</dbReference>
<name>A0A7C4Q2L2_9CHLR</name>
<evidence type="ECO:0000256" key="6">
    <source>
        <dbReference type="SAM" id="Phobius"/>
    </source>
</evidence>
<accession>A0A7C4Q2L2</accession>
<keyword evidence="3 6" id="KW-0812">Transmembrane</keyword>
<dbReference type="InterPro" id="IPR001851">
    <property type="entry name" value="ABC_transp_permease"/>
</dbReference>
<evidence type="ECO:0000256" key="3">
    <source>
        <dbReference type="ARBA" id="ARBA00022692"/>
    </source>
</evidence>
<dbReference type="PANTHER" id="PTHR47089">
    <property type="entry name" value="ABC TRANSPORTER, PERMEASE PROTEIN"/>
    <property type="match status" value="1"/>
</dbReference>
<evidence type="ECO:0000313" key="7">
    <source>
        <dbReference type="EMBL" id="HGS86353.1"/>
    </source>
</evidence>
<dbReference type="AlphaFoldDB" id="A0A7C4Q2L2"/>
<feature type="transmembrane region" description="Helical" evidence="6">
    <location>
        <begin position="142"/>
        <end position="161"/>
    </location>
</feature>
<feature type="transmembrane region" description="Helical" evidence="6">
    <location>
        <begin position="110"/>
        <end position="133"/>
    </location>
</feature>
<reference evidence="7" key="1">
    <citation type="journal article" date="2020" name="mSystems">
        <title>Genome- and Community-Level Interaction Insights into Carbon Utilization and Element Cycling Functions of Hydrothermarchaeota in Hydrothermal Sediment.</title>
        <authorList>
            <person name="Zhou Z."/>
            <person name="Liu Y."/>
            <person name="Xu W."/>
            <person name="Pan J."/>
            <person name="Luo Z.H."/>
            <person name="Li M."/>
        </authorList>
    </citation>
    <scope>NUCLEOTIDE SEQUENCE [LARGE SCALE GENOMIC DNA]</scope>
    <source>
        <strain evidence="7">SpSt-556</strain>
    </source>
</reference>
<sequence>MKTSSRWSGIVYQTLAVLLALLFTTVVMLISGADPIQVYHNIMLGAVGSPTKIADILVAWTPLLLATAGLLLTFTAGLWNIGIEGQITLGAIFTTWALRVLQPTDLPPTAIMLIGFLAGALGGMFWAGLVALLKIFGNVNEIFGGLGLNFVATALTIWLIFGPWKRPGVGSMSGTEPFPLELWLPTLPGFRLSPWSLALGIVAITLVYILLRGTYFGLRLKAVGRNGRAAFLMGIPTTRYMLMAFLLCGIMAGLAGATQVLAVYHRLIPSISSGYGFLGMMVAMLVNYQALWAAPVALFFAALNIGSIQLPIVLKLDSSLSGVLQGSLVLFVLLMDGVRRRLTRPQ</sequence>
<keyword evidence="2" id="KW-1003">Cell membrane</keyword>
<dbReference type="CDD" id="cd06580">
    <property type="entry name" value="TM_PBP1_transp_TpRbsC_like"/>
    <property type="match status" value="1"/>
</dbReference>
<feature type="transmembrane region" description="Helical" evidence="6">
    <location>
        <begin position="53"/>
        <end position="74"/>
    </location>
</feature>
<feature type="transmembrane region" description="Helical" evidence="6">
    <location>
        <begin position="293"/>
        <end position="314"/>
    </location>
</feature>
<feature type="transmembrane region" description="Helical" evidence="6">
    <location>
        <begin position="12"/>
        <end position="33"/>
    </location>
</feature>
<comment type="caution">
    <text evidence="7">The sequence shown here is derived from an EMBL/GenBank/DDBJ whole genome shotgun (WGS) entry which is preliminary data.</text>
</comment>
<keyword evidence="5 6" id="KW-0472">Membrane</keyword>
<protein>
    <submittedName>
        <fullName evidence="7">ABC transporter permease</fullName>
    </submittedName>
</protein>
<evidence type="ECO:0000256" key="2">
    <source>
        <dbReference type="ARBA" id="ARBA00022475"/>
    </source>
</evidence>
<dbReference type="GO" id="GO:0022857">
    <property type="term" value="F:transmembrane transporter activity"/>
    <property type="evidence" value="ECO:0007669"/>
    <property type="project" value="InterPro"/>
</dbReference>
<dbReference type="GO" id="GO:0005886">
    <property type="term" value="C:plasma membrane"/>
    <property type="evidence" value="ECO:0007669"/>
    <property type="project" value="UniProtKB-SubCell"/>
</dbReference>
<feature type="transmembrane region" description="Helical" evidence="6">
    <location>
        <begin position="192"/>
        <end position="211"/>
    </location>
</feature>
<organism evidence="7">
    <name type="scientific">Bellilinea caldifistulae</name>
    <dbReference type="NCBI Taxonomy" id="360411"/>
    <lineage>
        <taxon>Bacteria</taxon>
        <taxon>Bacillati</taxon>
        <taxon>Chloroflexota</taxon>
        <taxon>Anaerolineae</taxon>
        <taxon>Anaerolineales</taxon>
        <taxon>Anaerolineaceae</taxon>
        <taxon>Bellilinea</taxon>
    </lineage>
</organism>
<evidence type="ECO:0000256" key="4">
    <source>
        <dbReference type="ARBA" id="ARBA00022989"/>
    </source>
</evidence>
<feature type="transmembrane region" description="Helical" evidence="6">
    <location>
        <begin position="240"/>
        <end position="261"/>
    </location>
</feature>